<comment type="caution">
    <text evidence="2">The sequence shown here is derived from an EMBL/GenBank/DDBJ whole genome shotgun (WGS) entry which is preliminary data.</text>
</comment>
<name>A0A265NBK3_9BACI</name>
<keyword evidence="1" id="KW-0812">Transmembrane</keyword>
<evidence type="ECO:0000313" key="2">
    <source>
        <dbReference type="EMBL" id="OZU88666.1"/>
    </source>
</evidence>
<evidence type="ECO:0000256" key="1">
    <source>
        <dbReference type="SAM" id="Phobius"/>
    </source>
</evidence>
<dbReference type="Proteomes" id="UP000216498">
    <property type="component" value="Unassembled WGS sequence"/>
</dbReference>
<reference evidence="2 3" key="1">
    <citation type="submission" date="2017-08" db="EMBL/GenBank/DDBJ databases">
        <title>Virgibacillus indicus sp. nov. and Virgibacillus profoundi sp. nov, two moderately halophilic bacteria isolated from marine sediment by using the Microfluidic Streak Plate.</title>
        <authorList>
            <person name="Xu B."/>
            <person name="Hu B."/>
            <person name="Wang J."/>
            <person name="Zhu Y."/>
            <person name="Huang L."/>
            <person name="Du W."/>
            <person name="Huang Y."/>
        </authorList>
    </citation>
    <scope>NUCLEOTIDE SEQUENCE [LARGE SCALE GENOMIC DNA]</scope>
    <source>
        <strain evidence="2 3">IO3-P2-C2</strain>
    </source>
</reference>
<evidence type="ECO:0000313" key="3">
    <source>
        <dbReference type="Proteomes" id="UP000216498"/>
    </source>
</evidence>
<feature type="transmembrane region" description="Helical" evidence="1">
    <location>
        <begin position="54"/>
        <end position="72"/>
    </location>
</feature>
<keyword evidence="1" id="KW-1133">Transmembrane helix</keyword>
<feature type="transmembrane region" description="Helical" evidence="1">
    <location>
        <begin position="12"/>
        <end position="39"/>
    </location>
</feature>
<proteinExistence type="predicted"/>
<keyword evidence="3" id="KW-1185">Reference proteome</keyword>
<accession>A0A265NBK3</accession>
<organism evidence="2 3">
    <name type="scientific">Virgibacillus indicus</name>
    <dbReference type="NCBI Taxonomy" id="2024554"/>
    <lineage>
        <taxon>Bacteria</taxon>
        <taxon>Bacillati</taxon>
        <taxon>Bacillota</taxon>
        <taxon>Bacilli</taxon>
        <taxon>Bacillales</taxon>
        <taxon>Bacillaceae</taxon>
        <taxon>Virgibacillus</taxon>
    </lineage>
</organism>
<keyword evidence="1" id="KW-0472">Membrane</keyword>
<dbReference type="EMBL" id="NPMS01000004">
    <property type="protein sequence ID" value="OZU88666.1"/>
    <property type="molecule type" value="Genomic_DNA"/>
</dbReference>
<sequence length="75" mass="8684">MVALVRAVKKTVLVMFLLVLFITFSTICGIIFLAVFQWFMHTEFYLSMVGSVEFWIWVLGIPFIIIFLVFCAKIA</sequence>
<gene>
    <name evidence="2" type="ORF">CIL03_10275</name>
</gene>
<protein>
    <submittedName>
        <fullName evidence="2">Uncharacterized protein</fullName>
    </submittedName>
</protein>
<dbReference type="AlphaFoldDB" id="A0A265NBK3"/>